<organism evidence="2 3">
    <name type="scientific">Candidatus Daviesbacteria bacterium GW2011_GWF2_38_6</name>
    <dbReference type="NCBI Taxonomy" id="1618432"/>
    <lineage>
        <taxon>Bacteria</taxon>
        <taxon>Candidatus Daviesiibacteriota</taxon>
    </lineage>
</organism>
<dbReference type="SUPFAM" id="SSF54364">
    <property type="entry name" value="Translation initiation factor IF3, N-terminal domain"/>
    <property type="match status" value="1"/>
</dbReference>
<sequence>MIDPEGKQLGVITRLEALEKAKELELDLIEIAAQADPPVA</sequence>
<gene>
    <name evidence="2" type="ORF">US99_C0071G0012</name>
</gene>
<feature type="non-terminal residue" evidence="2">
    <location>
        <position position="40"/>
    </location>
</feature>
<comment type="caution">
    <text evidence="2">The sequence shown here is derived from an EMBL/GenBank/DDBJ whole genome shotgun (WGS) entry which is preliminary data.</text>
</comment>
<keyword evidence="2" id="KW-0648">Protein biosynthesis</keyword>
<reference evidence="2 3" key="1">
    <citation type="journal article" date="2015" name="Nature">
        <title>rRNA introns, odd ribosomes, and small enigmatic genomes across a large radiation of phyla.</title>
        <authorList>
            <person name="Brown C.T."/>
            <person name="Hug L.A."/>
            <person name="Thomas B.C."/>
            <person name="Sharon I."/>
            <person name="Castelle C.J."/>
            <person name="Singh A."/>
            <person name="Wilkins M.J."/>
            <person name="Williams K.H."/>
            <person name="Banfield J.F."/>
        </authorList>
    </citation>
    <scope>NUCLEOTIDE SEQUENCE [LARGE SCALE GENOMIC DNA]</scope>
</reference>
<dbReference type="Pfam" id="PF05198">
    <property type="entry name" value="IF3_N"/>
    <property type="match status" value="1"/>
</dbReference>
<proteinExistence type="predicted"/>
<evidence type="ECO:0000313" key="3">
    <source>
        <dbReference type="Proteomes" id="UP000034324"/>
    </source>
</evidence>
<dbReference type="Proteomes" id="UP000034324">
    <property type="component" value="Unassembled WGS sequence"/>
</dbReference>
<name>A0A0G0K9X1_9BACT</name>
<dbReference type="AlphaFoldDB" id="A0A0G0K9X1"/>
<dbReference type="Gene3D" id="3.10.20.80">
    <property type="entry name" value="Translation initiation factor 3 (IF-3), N-terminal domain"/>
    <property type="match status" value="1"/>
</dbReference>
<protein>
    <submittedName>
        <fullName evidence="2">Translation initiation factor IF-3</fullName>
    </submittedName>
</protein>
<dbReference type="EMBL" id="LBVC01000071">
    <property type="protein sequence ID" value="KKQ76458.1"/>
    <property type="molecule type" value="Genomic_DNA"/>
</dbReference>
<dbReference type="InterPro" id="IPR036787">
    <property type="entry name" value="T_IF-3_N_sf"/>
</dbReference>
<dbReference type="InterPro" id="IPR019814">
    <property type="entry name" value="Translation_initiation_fac_3_N"/>
</dbReference>
<dbReference type="GO" id="GO:0003743">
    <property type="term" value="F:translation initiation factor activity"/>
    <property type="evidence" value="ECO:0007669"/>
    <property type="project" value="UniProtKB-KW"/>
</dbReference>
<evidence type="ECO:0000313" key="2">
    <source>
        <dbReference type="EMBL" id="KKQ76458.1"/>
    </source>
</evidence>
<evidence type="ECO:0000259" key="1">
    <source>
        <dbReference type="Pfam" id="PF05198"/>
    </source>
</evidence>
<keyword evidence="2" id="KW-0396">Initiation factor</keyword>
<feature type="domain" description="Translation initiation factor 3 N-terminal" evidence="1">
    <location>
        <begin position="2"/>
        <end position="40"/>
    </location>
</feature>
<accession>A0A0G0K9X1</accession>